<evidence type="ECO:0000313" key="1">
    <source>
        <dbReference type="EMBL" id="AWY10183.1"/>
    </source>
</evidence>
<protein>
    <submittedName>
        <fullName evidence="1">DNA end protector during packaging</fullName>
    </submittedName>
</protein>
<dbReference type="Proteomes" id="UP000305753">
    <property type="component" value="Segment"/>
</dbReference>
<proteinExistence type="predicted"/>
<name>A0A4P2TF03_9CAUD</name>
<dbReference type="EMBL" id="MH363700">
    <property type="protein sequence ID" value="AWY10183.1"/>
    <property type="molecule type" value="Genomic_DNA"/>
</dbReference>
<accession>A0A4P2TF03</accession>
<evidence type="ECO:0000313" key="2">
    <source>
        <dbReference type="Proteomes" id="UP000305753"/>
    </source>
</evidence>
<organism evidence="1 2">
    <name type="scientific">Vibrio phage VP-1</name>
    <dbReference type="NCBI Taxonomy" id="2234088"/>
    <lineage>
        <taxon>Viruses</taxon>
        <taxon>Duplodnaviria</taxon>
        <taxon>Heunggongvirae</taxon>
        <taxon>Uroviricota</taxon>
        <taxon>Caudoviricetes</taxon>
        <taxon>Pantevenvirales</taxon>
        <taxon>Ackermannviridae</taxon>
        <taxon>Vapseptimavirus</taxon>
        <taxon>Vapseptimavirus VAP7</taxon>
    </lineage>
</organism>
<sequence length="222" mass="26689">MAKEQLLLQREQNYPPIVKRYISKYRETKGLNARRNTRESNKWFMSRITKDTHLRAEVVHRQILKESRRTKPSDKGLIGRMFLYNYDPRWKNILPVYDGWPLVFFFNMKLGDGVSFGEKGVMYLFGLNVHYLPPRFRLMLFAELQRLKNDSTLREKTRLRLTWDIIKQFASLKYAEHAVKVYRSDHIRTELAEVHPDQWEVVIPMQIAEWHKGGKHEAWKLK</sequence>
<reference evidence="1 2" key="1">
    <citation type="submission" date="2018-05" db="EMBL/GenBank/DDBJ databases">
        <title>Whole genome sequencing of Vibrio phage VP-1.</title>
        <authorList>
            <person name="Nandita M."/>
            <person name="Bhat S.G."/>
        </authorList>
    </citation>
    <scope>NUCLEOTIDE SEQUENCE [LARGE SCALE GENOMIC DNA]</scope>
</reference>